<evidence type="ECO:0000313" key="6">
    <source>
        <dbReference type="EMBL" id="VDH93326.1"/>
    </source>
</evidence>
<keyword evidence="5" id="KW-1133">Transmembrane helix</keyword>
<feature type="transmembrane region" description="Helical" evidence="5">
    <location>
        <begin position="24"/>
        <end position="46"/>
    </location>
</feature>
<evidence type="ECO:0000313" key="7">
    <source>
        <dbReference type="EMBL" id="VDI68283.1"/>
    </source>
</evidence>
<protein>
    <submittedName>
        <fullName evidence="7">Uncharacterized protein</fullName>
    </submittedName>
</protein>
<name>A0A8B6GSA9_MYTGA</name>
<keyword evidence="8" id="KW-1185">Reference proteome</keyword>
<dbReference type="InterPro" id="IPR029230">
    <property type="entry name" value="Macin"/>
</dbReference>
<dbReference type="Gene3D" id="3.30.30.100">
    <property type="match status" value="1"/>
</dbReference>
<keyword evidence="3" id="KW-0964">Secreted</keyword>
<dbReference type="Pfam" id="PF14865">
    <property type="entry name" value="Macin"/>
    <property type="match status" value="1"/>
</dbReference>
<reference evidence="7" key="1">
    <citation type="submission" date="2018-11" db="EMBL/GenBank/DDBJ databases">
        <authorList>
            <person name="Alioto T."/>
            <person name="Alioto T."/>
        </authorList>
    </citation>
    <scope>NUCLEOTIDE SEQUENCE</scope>
</reference>
<proteinExistence type="inferred from homology"/>
<dbReference type="InterPro" id="IPR038456">
    <property type="entry name" value="Macin_sf"/>
</dbReference>
<evidence type="ECO:0000256" key="5">
    <source>
        <dbReference type="SAM" id="Phobius"/>
    </source>
</evidence>
<evidence type="ECO:0000256" key="4">
    <source>
        <dbReference type="ARBA" id="ARBA00023157"/>
    </source>
</evidence>
<keyword evidence="4" id="KW-1015">Disulfide bond</keyword>
<dbReference type="OrthoDB" id="9988549at2759"/>
<keyword evidence="5" id="KW-0812">Transmembrane</keyword>
<accession>A0A8B6GSA9</accession>
<gene>
    <name evidence="7" type="ORF">MGAL_10B003209</name>
    <name evidence="6" type="ORF">MGAL_10B068164</name>
</gene>
<sequence>MRRIEVPRMIHDFVFVYYSTYRKFILQMISCKIAALITIFIIFSFFPPTEGGPIGDCWNTWSRCSRWSSGGTGILWKGCNNRCKELGYKSGSCILRPSDCPLTSKAYRCECK</sequence>
<dbReference type="EMBL" id="UYJE01008889">
    <property type="protein sequence ID" value="VDI68283.1"/>
    <property type="molecule type" value="Genomic_DNA"/>
</dbReference>
<evidence type="ECO:0000256" key="1">
    <source>
        <dbReference type="ARBA" id="ARBA00004613"/>
    </source>
</evidence>
<organism evidence="7 8">
    <name type="scientific">Mytilus galloprovincialis</name>
    <name type="common">Mediterranean mussel</name>
    <dbReference type="NCBI Taxonomy" id="29158"/>
    <lineage>
        <taxon>Eukaryota</taxon>
        <taxon>Metazoa</taxon>
        <taxon>Spiralia</taxon>
        <taxon>Lophotrochozoa</taxon>
        <taxon>Mollusca</taxon>
        <taxon>Bivalvia</taxon>
        <taxon>Autobranchia</taxon>
        <taxon>Pteriomorphia</taxon>
        <taxon>Mytilida</taxon>
        <taxon>Mytiloidea</taxon>
        <taxon>Mytilidae</taxon>
        <taxon>Mytilinae</taxon>
        <taxon>Mytilus</taxon>
    </lineage>
</organism>
<dbReference type="GO" id="GO:0006952">
    <property type="term" value="P:defense response"/>
    <property type="evidence" value="ECO:0007669"/>
    <property type="project" value="InterPro"/>
</dbReference>
<dbReference type="AlphaFoldDB" id="A0A8B6GSA9"/>
<dbReference type="Proteomes" id="UP000596742">
    <property type="component" value="Unassembled WGS sequence"/>
</dbReference>
<comment type="caution">
    <text evidence="7">The sequence shown here is derived from an EMBL/GenBank/DDBJ whole genome shotgun (WGS) entry which is preliminary data.</text>
</comment>
<keyword evidence="5" id="KW-0472">Membrane</keyword>
<dbReference type="EMBL" id="UYJE01000436">
    <property type="protein sequence ID" value="VDH93326.1"/>
    <property type="molecule type" value="Genomic_DNA"/>
</dbReference>
<evidence type="ECO:0000256" key="3">
    <source>
        <dbReference type="ARBA" id="ARBA00022525"/>
    </source>
</evidence>
<comment type="similarity">
    <text evidence="2">Belongs to the macin family.</text>
</comment>
<evidence type="ECO:0000313" key="8">
    <source>
        <dbReference type="Proteomes" id="UP000596742"/>
    </source>
</evidence>
<evidence type="ECO:0000256" key="2">
    <source>
        <dbReference type="ARBA" id="ARBA00010366"/>
    </source>
</evidence>
<dbReference type="GO" id="GO:0005576">
    <property type="term" value="C:extracellular region"/>
    <property type="evidence" value="ECO:0007669"/>
    <property type="project" value="UniProtKB-SubCell"/>
</dbReference>
<comment type="subcellular location">
    <subcellularLocation>
        <location evidence="1">Secreted</location>
    </subcellularLocation>
</comment>